<dbReference type="KEGG" id="lab:LA76x_2892"/>
<evidence type="ECO:0000259" key="2">
    <source>
        <dbReference type="PROSITE" id="PS51186"/>
    </source>
</evidence>
<dbReference type="AlphaFoldDB" id="A0A0S2FBV8"/>
<reference evidence="3 4" key="1">
    <citation type="journal article" date="2015" name="BMC Genomics">
        <title>Comparative genomics and metabolic profiling of the genus Lysobacter.</title>
        <authorList>
            <person name="de Bruijn I."/>
            <person name="Cheng X."/>
            <person name="de Jager V."/>
            <person name="Exposito R.G."/>
            <person name="Watrous J."/>
            <person name="Patel N."/>
            <person name="Postma J."/>
            <person name="Dorrestein P.C."/>
            <person name="Kobayashi D."/>
            <person name="Raaijmakers J.M."/>
        </authorList>
    </citation>
    <scope>NUCLEOTIDE SEQUENCE [LARGE SCALE GENOMIC DNA]</scope>
    <source>
        <strain evidence="3 4">76</strain>
    </source>
</reference>
<dbReference type="InterPro" id="IPR000182">
    <property type="entry name" value="GNAT_dom"/>
</dbReference>
<dbReference type="Gene3D" id="3.40.630.30">
    <property type="match status" value="1"/>
</dbReference>
<gene>
    <name evidence="3" type="ORF">LA76x_2892</name>
</gene>
<dbReference type="PROSITE" id="PS51186">
    <property type="entry name" value="GNAT"/>
    <property type="match status" value="1"/>
</dbReference>
<protein>
    <submittedName>
        <fullName evidence="3">Acetyltransferase family protein</fullName>
    </submittedName>
</protein>
<feature type="region of interest" description="Disordered" evidence="1">
    <location>
        <begin position="1"/>
        <end position="21"/>
    </location>
</feature>
<dbReference type="RefSeq" id="WP_057918182.1">
    <property type="nucleotide sequence ID" value="NZ_CP011129.1"/>
</dbReference>
<organism evidence="3 4">
    <name type="scientific">Lysobacter antibioticus</name>
    <dbReference type="NCBI Taxonomy" id="84531"/>
    <lineage>
        <taxon>Bacteria</taxon>
        <taxon>Pseudomonadati</taxon>
        <taxon>Pseudomonadota</taxon>
        <taxon>Gammaproteobacteria</taxon>
        <taxon>Lysobacterales</taxon>
        <taxon>Lysobacteraceae</taxon>
        <taxon>Lysobacter</taxon>
    </lineage>
</organism>
<dbReference type="GO" id="GO:0016747">
    <property type="term" value="F:acyltransferase activity, transferring groups other than amino-acyl groups"/>
    <property type="evidence" value="ECO:0007669"/>
    <property type="project" value="InterPro"/>
</dbReference>
<accession>A0A0S2FBV8</accession>
<sequence>MTTQSLSASFDIGPDTPRWSETLRDGSEVAIRPIRASDGAAERAFIEGLSDQSRRFRFLGQTRHPSDELIRRLTDIDYSRDVAFGAFDGGAEDRLVGVSRYSAASDGAQCECAVTVDDEWQNKGLGTVLMKHLIQVARQRDIHRMHSFDSAENHRMQELAAHLGFVTRTDPDDTSQVIHELTL</sequence>
<evidence type="ECO:0000313" key="4">
    <source>
        <dbReference type="Proteomes" id="UP000060787"/>
    </source>
</evidence>
<keyword evidence="3" id="KW-0808">Transferase</keyword>
<feature type="domain" description="N-acetyltransferase" evidence="2">
    <location>
        <begin position="29"/>
        <end position="183"/>
    </location>
</feature>
<keyword evidence="4" id="KW-1185">Reference proteome</keyword>
<proteinExistence type="predicted"/>
<dbReference type="Pfam" id="PF00583">
    <property type="entry name" value="Acetyltransf_1"/>
    <property type="match status" value="1"/>
</dbReference>
<dbReference type="EMBL" id="CP011129">
    <property type="protein sequence ID" value="ALN81022.1"/>
    <property type="molecule type" value="Genomic_DNA"/>
</dbReference>
<evidence type="ECO:0000313" key="3">
    <source>
        <dbReference type="EMBL" id="ALN81022.1"/>
    </source>
</evidence>
<evidence type="ECO:0000256" key="1">
    <source>
        <dbReference type="SAM" id="MobiDB-lite"/>
    </source>
</evidence>
<name>A0A0S2FBV8_LYSAN</name>
<dbReference type="InterPro" id="IPR016181">
    <property type="entry name" value="Acyl_CoA_acyltransferase"/>
</dbReference>
<dbReference type="STRING" id="84531.LA76x_2892"/>
<dbReference type="Proteomes" id="UP000060787">
    <property type="component" value="Chromosome"/>
</dbReference>
<dbReference type="CDD" id="cd04301">
    <property type="entry name" value="NAT_SF"/>
    <property type="match status" value="1"/>
</dbReference>
<dbReference type="PATRIC" id="fig|84531.8.peg.2904"/>
<dbReference type="SUPFAM" id="SSF55729">
    <property type="entry name" value="Acyl-CoA N-acyltransferases (Nat)"/>
    <property type="match status" value="1"/>
</dbReference>